<evidence type="ECO:0000256" key="1">
    <source>
        <dbReference type="ARBA" id="ARBA00022617"/>
    </source>
</evidence>
<organism evidence="6 7">
    <name type="scientific">Candidatus Entotheonella gemina</name>
    <dbReference type="NCBI Taxonomy" id="1429439"/>
    <lineage>
        <taxon>Bacteria</taxon>
        <taxon>Pseudomonadati</taxon>
        <taxon>Nitrospinota/Tectimicrobiota group</taxon>
        <taxon>Candidatus Tectimicrobiota</taxon>
        <taxon>Candidatus Entotheonellia</taxon>
        <taxon>Candidatus Entotheonellales</taxon>
        <taxon>Candidatus Entotheonellaceae</taxon>
        <taxon>Candidatus Entotheonella</taxon>
    </lineage>
</organism>
<evidence type="ECO:0000256" key="4">
    <source>
        <dbReference type="PROSITE-ProRule" id="PRU00433"/>
    </source>
</evidence>
<dbReference type="InterPro" id="IPR036909">
    <property type="entry name" value="Cyt_c-like_dom_sf"/>
</dbReference>
<dbReference type="InterPro" id="IPR009056">
    <property type="entry name" value="Cyt_c-like_dom"/>
</dbReference>
<feature type="domain" description="Cytochrome c" evidence="5">
    <location>
        <begin position="57"/>
        <end position="145"/>
    </location>
</feature>
<dbReference type="GO" id="GO:0046872">
    <property type="term" value="F:metal ion binding"/>
    <property type="evidence" value="ECO:0007669"/>
    <property type="project" value="UniProtKB-KW"/>
</dbReference>
<evidence type="ECO:0000313" key="6">
    <source>
        <dbReference type="EMBL" id="ETX03996.1"/>
    </source>
</evidence>
<evidence type="ECO:0000313" key="7">
    <source>
        <dbReference type="Proteomes" id="UP000019140"/>
    </source>
</evidence>
<dbReference type="GO" id="GO:0009055">
    <property type="term" value="F:electron transfer activity"/>
    <property type="evidence" value="ECO:0007669"/>
    <property type="project" value="InterPro"/>
</dbReference>
<dbReference type="HOGENOM" id="CLU_052974_0_1_7"/>
<dbReference type="InterPro" id="IPR051459">
    <property type="entry name" value="Cytochrome_c-type_DH"/>
</dbReference>
<keyword evidence="2 4" id="KW-0479">Metal-binding</keyword>
<reference evidence="6 7" key="1">
    <citation type="journal article" date="2014" name="Nature">
        <title>An environmental bacterial taxon with a large and distinct metabolic repertoire.</title>
        <authorList>
            <person name="Wilson M.C."/>
            <person name="Mori T."/>
            <person name="Ruckert C."/>
            <person name="Uria A.R."/>
            <person name="Helf M.J."/>
            <person name="Takada K."/>
            <person name="Gernert C."/>
            <person name="Steffens U.A."/>
            <person name="Heycke N."/>
            <person name="Schmitt S."/>
            <person name="Rinke C."/>
            <person name="Helfrich E.J."/>
            <person name="Brachmann A.O."/>
            <person name="Gurgui C."/>
            <person name="Wakimoto T."/>
            <person name="Kracht M."/>
            <person name="Crusemann M."/>
            <person name="Hentschel U."/>
            <person name="Abe I."/>
            <person name="Matsunaga S."/>
            <person name="Kalinowski J."/>
            <person name="Takeyama H."/>
            <person name="Piel J."/>
        </authorList>
    </citation>
    <scope>NUCLEOTIDE SEQUENCE [LARGE SCALE GENOMIC DNA]</scope>
    <source>
        <strain evidence="7">TSY2</strain>
    </source>
</reference>
<dbReference type="EMBL" id="AZHX01001330">
    <property type="protein sequence ID" value="ETX03996.1"/>
    <property type="molecule type" value="Genomic_DNA"/>
</dbReference>
<evidence type="ECO:0000259" key="5">
    <source>
        <dbReference type="PROSITE" id="PS51007"/>
    </source>
</evidence>
<dbReference type="SUPFAM" id="SSF46626">
    <property type="entry name" value="Cytochrome c"/>
    <property type="match status" value="2"/>
</dbReference>
<keyword evidence="1 4" id="KW-0349">Heme</keyword>
<feature type="non-terminal residue" evidence="6">
    <location>
        <position position="258"/>
    </location>
</feature>
<dbReference type="PANTHER" id="PTHR35008">
    <property type="entry name" value="BLL4482 PROTEIN-RELATED"/>
    <property type="match status" value="1"/>
</dbReference>
<proteinExistence type="predicted"/>
<sequence>MCAWVRNGWAILGLILMASAGIAAERYGLGTVATPEQVAGWDIDVRPDGQGLLPGRGSALEGEDIYLQQCAVCHGEFGEGAGRYPVLVGGEASLATDDPVKTVGSYWPYAATIFDYIRRTMPFGAAQTLSDDQVYALTAFLLFMNEIVDEDFVADQTSLPAVEMPNRHGFLPDERPDVPIGAPCMKNCKKEATVTGWAQRLNITPGAVPAANVTARAAPTLNEISPGRIAFNHCKACHSLVPGEHKVGPSLYGVWARS</sequence>
<dbReference type="PANTHER" id="PTHR35008:SF8">
    <property type="entry name" value="ALCOHOL DEHYDROGENASE CYTOCHROME C SUBUNIT"/>
    <property type="match status" value="1"/>
</dbReference>
<dbReference type="Proteomes" id="UP000019140">
    <property type="component" value="Unassembled WGS sequence"/>
</dbReference>
<evidence type="ECO:0000256" key="3">
    <source>
        <dbReference type="ARBA" id="ARBA00023004"/>
    </source>
</evidence>
<name>W4M215_9BACT</name>
<dbReference type="GO" id="GO:0020037">
    <property type="term" value="F:heme binding"/>
    <property type="evidence" value="ECO:0007669"/>
    <property type="project" value="InterPro"/>
</dbReference>
<gene>
    <name evidence="6" type="ORF">ETSY2_31365</name>
</gene>
<keyword evidence="3 4" id="KW-0408">Iron</keyword>
<comment type="caution">
    <text evidence="6">The sequence shown here is derived from an EMBL/GenBank/DDBJ whole genome shotgun (WGS) entry which is preliminary data.</text>
</comment>
<keyword evidence="7" id="KW-1185">Reference proteome</keyword>
<dbReference type="Gene3D" id="1.10.760.10">
    <property type="entry name" value="Cytochrome c-like domain"/>
    <property type="match status" value="2"/>
</dbReference>
<evidence type="ECO:0000256" key="2">
    <source>
        <dbReference type="ARBA" id="ARBA00022723"/>
    </source>
</evidence>
<dbReference type="Pfam" id="PF13442">
    <property type="entry name" value="Cytochrome_CBB3"/>
    <property type="match status" value="1"/>
</dbReference>
<accession>W4M215</accession>
<dbReference type="AlphaFoldDB" id="W4M215"/>
<feature type="domain" description="Cytochrome c" evidence="5">
    <location>
        <begin position="222"/>
        <end position="258"/>
    </location>
</feature>
<protein>
    <recommendedName>
        <fullName evidence="5">Cytochrome c domain-containing protein</fullName>
    </recommendedName>
</protein>
<dbReference type="PROSITE" id="PS51007">
    <property type="entry name" value="CYTC"/>
    <property type="match status" value="2"/>
</dbReference>